<dbReference type="PANTHER" id="PTHR47510:SF3">
    <property type="entry name" value="ENDO_EXONUCLEASE_PHOSPHATASE DOMAIN-CONTAINING PROTEIN"/>
    <property type="match status" value="1"/>
</dbReference>
<dbReference type="InterPro" id="IPR011011">
    <property type="entry name" value="Znf_FYVE_PHD"/>
</dbReference>
<dbReference type="InterPro" id="IPR027417">
    <property type="entry name" value="P-loop_NTPase"/>
</dbReference>
<comment type="catalytic activity">
    <reaction evidence="5">
        <text>GTP + H2O = GDP + phosphate + H(+)</text>
        <dbReference type="Rhea" id="RHEA:19669"/>
        <dbReference type="ChEBI" id="CHEBI:15377"/>
        <dbReference type="ChEBI" id="CHEBI:15378"/>
        <dbReference type="ChEBI" id="CHEBI:37565"/>
        <dbReference type="ChEBI" id="CHEBI:43474"/>
        <dbReference type="ChEBI" id="CHEBI:58189"/>
    </reaction>
    <physiologicalReaction direction="left-to-right" evidence="5">
        <dbReference type="Rhea" id="RHEA:19670"/>
    </physiologicalReaction>
</comment>
<dbReference type="SUPFAM" id="SSF57903">
    <property type="entry name" value="FYVE/PHD zinc finger"/>
    <property type="match status" value="1"/>
</dbReference>
<dbReference type="Proteomes" id="UP001152795">
    <property type="component" value="Unassembled WGS sequence"/>
</dbReference>
<dbReference type="Pfam" id="PF07683">
    <property type="entry name" value="CobW_C"/>
    <property type="match status" value="1"/>
</dbReference>
<evidence type="ECO:0000256" key="3">
    <source>
        <dbReference type="ARBA" id="ARBA00023186"/>
    </source>
</evidence>
<reference evidence="6" key="1">
    <citation type="submission" date="2020-04" db="EMBL/GenBank/DDBJ databases">
        <authorList>
            <person name="Alioto T."/>
            <person name="Alioto T."/>
            <person name="Gomez Garrido J."/>
        </authorList>
    </citation>
    <scope>NUCLEOTIDE SEQUENCE</scope>
    <source>
        <strain evidence="6">A484AB</strain>
    </source>
</reference>
<protein>
    <submittedName>
        <fullName evidence="6">Uncharacterized protein</fullName>
    </submittedName>
</protein>
<evidence type="ECO:0000313" key="6">
    <source>
        <dbReference type="EMBL" id="CAB4006416.1"/>
    </source>
</evidence>
<dbReference type="Gene3D" id="3.40.50.300">
    <property type="entry name" value="P-loop containing nucleotide triphosphate hydrolases"/>
    <property type="match status" value="1"/>
</dbReference>
<dbReference type="SUPFAM" id="SSF56672">
    <property type="entry name" value="DNA/RNA polymerases"/>
    <property type="match status" value="1"/>
</dbReference>
<dbReference type="GO" id="GO:0016787">
    <property type="term" value="F:hydrolase activity"/>
    <property type="evidence" value="ECO:0007669"/>
    <property type="project" value="UniProtKB-KW"/>
</dbReference>
<evidence type="ECO:0000256" key="4">
    <source>
        <dbReference type="ARBA" id="ARBA00034320"/>
    </source>
</evidence>
<dbReference type="InterPro" id="IPR036691">
    <property type="entry name" value="Endo/exonu/phosph_ase_sf"/>
</dbReference>
<dbReference type="GO" id="GO:0000166">
    <property type="term" value="F:nucleotide binding"/>
    <property type="evidence" value="ECO:0007669"/>
    <property type="project" value="UniProtKB-KW"/>
</dbReference>
<evidence type="ECO:0000256" key="1">
    <source>
        <dbReference type="ARBA" id="ARBA00022741"/>
    </source>
</evidence>
<keyword evidence="7" id="KW-1185">Reference proteome</keyword>
<accession>A0A7D9II84</accession>
<evidence type="ECO:0000313" key="7">
    <source>
        <dbReference type="Proteomes" id="UP001152795"/>
    </source>
</evidence>
<comment type="similarity">
    <text evidence="4">Belongs to the SIMIBI class G3E GTPase family. ZNG1 subfamily.</text>
</comment>
<comment type="caution">
    <text evidence="6">The sequence shown here is derived from an EMBL/GenBank/DDBJ whole genome shotgun (WGS) entry which is preliminary data.</text>
</comment>
<dbReference type="Pfam" id="PF03372">
    <property type="entry name" value="Exo_endo_phos"/>
    <property type="match status" value="1"/>
</dbReference>
<dbReference type="InterPro" id="IPR000477">
    <property type="entry name" value="RT_dom"/>
</dbReference>
<dbReference type="PANTHER" id="PTHR47510">
    <property type="entry name" value="REVERSE TRANSCRIPTASE DOMAIN-CONTAINING PROTEIN"/>
    <property type="match status" value="1"/>
</dbReference>
<keyword evidence="1" id="KW-0547">Nucleotide-binding</keyword>
<dbReference type="InterPro" id="IPR043502">
    <property type="entry name" value="DNA/RNA_pol_sf"/>
</dbReference>
<gene>
    <name evidence="6" type="ORF">PACLA_8A076816</name>
</gene>
<dbReference type="OrthoDB" id="258627at2759"/>
<dbReference type="PROSITE" id="PS50878">
    <property type="entry name" value="RT_POL"/>
    <property type="match status" value="1"/>
</dbReference>
<dbReference type="SUPFAM" id="SSF90002">
    <property type="entry name" value="Hypothetical protein YjiA, C-terminal domain"/>
    <property type="match status" value="1"/>
</dbReference>
<dbReference type="Pfam" id="PF02492">
    <property type="entry name" value="cobW"/>
    <property type="match status" value="1"/>
</dbReference>
<dbReference type="InterPro" id="IPR011629">
    <property type="entry name" value="CobW-like_C"/>
</dbReference>
<keyword evidence="2" id="KW-0378">Hydrolase</keyword>
<organism evidence="6 7">
    <name type="scientific">Paramuricea clavata</name>
    <name type="common">Red gorgonian</name>
    <name type="synonym">Violescent sea-whip</name>
    <dbReference type="NCBI Taxonomy" id="317549"/>
    <lineage>
        <taxon>Eukaryota</taxon>
        <taxon>Metazoa</taxon>
        <taxon>Cnidaria</taxon>
        <taxon>Anthozoa</taxon>
        <taxon>Octocorallia</taxon>
        <taxon>Malacalcyonacea</taxon>
        <taxon>Plexauridae</taxon>
        <taxon>Paramuricea</taxon>
    </lineage>
</organism>
<dbReference type="Pfam" id="PF00078">
    <property type="entry name" value="RVT_1"/>
    <property type="match status" value="1"/>
</dbReference>
<dbReference type="CDD" id="cd01650">
    <property type="entry name" value="RT_nLTR_like"/>
    <property type="match status" value="1"/>
</dbReference>
<evidence type="ECO:0000256" key="5">
    <source>
        <dbReference type="ARBA" id="ARBA00049117"/>
    </source>
</evidence>
<sequence length="1138" mass="129265">MAASHVFWSSAAFVVFIYSLICFGHQLVLERQGSPDCNGIYHEDGFSGEVCRNLESFATSCLERSYDICNVCCNTTVGVCDFSSRFNHSLGIGEREALYESIEHFEYGVLLLSGDISTNPGPVSVKCDNCIKTIRKNQKSVTCEICFGQQHLKCTELNTKCLTSTWTCPKCLFTVLPFNNCPTLDMSDVDESLNASYEDISESVVNILKEHPRNLSLMHLNTQSMVSSFNEFQVFLSQYPMDVITMSETWLKENPALLEYVSLSGYGAVFRNRDKIRGGDFEVPGRNKHSKALIGVIYRSERIQSSSDWLDSFESLLGHLTVSWDGLLLVTGDINIDLLKPNDPLSKKYQSILEIFGLTQHVTKPTRVTQNSKTLIDHIVTNDPHCVAGTGIIPAPTISDHDAVFACVNVRVRRFQPRYKWIRLERKFVTEEFLQDSANLNLPFSVIYGLESPDDMVNALNTLFSECIERHAPLKRSKLTRPPAPWMNANEIRKLQADRDRLRFEAHKTNSDDSWKAFREVRNKIKSVINKTKRNFIKTALSSNRPKEVWRMIHRILHPNKKPLHADPDKLNDYFINTNERTLGTKPAALSDLLEFIDSLSDGTTPQQSFSLRPVSHREVLCEIDKLRSDTSTGIDNIPVKFVKLAREHLAGPLQYIINNCIARSAFPEAWKIARISPIPKIDQPLCEADYRPVSILPALSKVFERLVLNQMIAYIEERALLGATISGFRKGHSTTTVLLGIRDALIRASKKGEVTLMVYADYSKAFDTVQFRSVLTKMHGLGFSKSFLHWMINYLTNRQQLVQINDSKSSLLTVEFGVPQGSVLGPAIFNLYVADLQEKLQLPCYQYADDTSFYTHSKVCDLDSAVKDVNDAIVRLVDYSQCSNLALNSSKTDWMLVSTPQMARAHDLGDHYWGIVAVVDARYGLMHLTKEKSDGMLNECVRQVALADVLIINKLDLIGDTELVKLRNLLRSINATCTFKETERSRVNIDEILDLHMFDNAIKINNEKLQMFDLPQASQHIDKNVRTVSLNLEGEVNEDLLDNWLQELLWEKSFRNSDGDLMDILRFKALISFRGSRKKVIVQAVHELFDKVATEEWMEGEERINRLIFIGSNLDQGILEESFTEMIKKCRSRSEEM</sequence>
<keyword evidence="3" id="KW-0143">Chaperone</keyword>
<dbReference type="InterPro" id="IPR005135">
    <property type="entry name" value="Endo/exonuclease/phosphatase"/>
</dbReference>
<dbReference type="CDD" id="cd15489">
    <property type="entry name" value="PHD_SF"/>
    <property type="match status" value="1"/>
</dbReference>
<evidence type="ECO:0000256" key="2">
    <source>
        <dbReference type="ARBA" id="ARBA00022801"/>
    </source>
</evidence>
<dbReference type="AlphaFoldDB" id="A0A7D9II84"/>
<dbReference type="InterPro" id="IPR036627">
    <property type="entry name" value="CobW-likC_sf"/>
</dbReference>
<name>A0A7D9II84_PARCT</name>
<proteinExistence type="inferred from homology"/>
<dbReference type="SUPFAM" id="SSF56219">
    <property type="entry name" value="DNase I-like"/>
    <property type="match status" value="1"/>
</dbReference>
<dbReference type="InterPro" id="IPR003495">
    <property type="entry name" value="CobW/HypB/UreG_nucleotide-bd"/>
</dbReference>
<dbReference type="Gene3D" id="3.30.1220.10">
    <property type="entry name" value="CobW-like, C-terminal domain"/>
    <property type="match status" value="1"/>
</dbReference>
<dbReference type="EMBL" id="CACRXK020005502">
    <property type="protein sequence ID" value="CAB4006416.1"/>
    <property type="molecule type" value="Genomic_DNA"/>
</dbReference>
<dbReference type="Gene3D" id="3.60.10.10">
    <property type="entry name" value="Endonuclease/exonuclease/phosphatase"/>
    <property type="match status" value="1"/>
</dbReference>